<keyword evidence="7" id="KW-1185">Reference proteome</keyword>
<dbReference type="InterPro" id="IPR036390">
    <property type="entry name" value="WH_DNA-bd_sf"/>
</dbReference>
<organism evidence="6 7">
    <name type="scientific">Streptomyces sparsogenes DSM 40356</name>
    <dbReference type="NCBI Taxonomy" id="1331668"/>
    <lineage>
        <taxon>Bacteria</taxon>
        <taxon>Bacillati</taxon>
        <taxon>Actinomycetota</taxon>
        <taxon>Actinomycetes</taxon>
        <taxon>Kitasatosporales</taxon>
        <taxon>Streptomycetaceae</taxon>
        <taxon>Streptomyces</taxon>
    </lineage>
</organism>
<dbReference type="SUPFAM" id="SSF53850">
    <property type="entry name" value="Periplasmic binding protein-like II"/>
    <property type="match status" value="1"/>
</dbReference>
<evidence type="ECO:0000256" key="3">
    <source>
        <dbReference type="ARBA" id="ARBA00023125"/>
    </source>
</evidence>
<dbReference type="Gene3D" id="1.10.10.10">
    <property type="entry name" value="Winged helix-like DNA-binding domain superfamily/Winged helix DNA-binding domain"/>
    <property type="match status" value="1"/>
</dbReference>
<comment type="caution">
    <text evidence="6">The sequence shown here is derived from an EMBL/GenBank/DDBJ whole genome shotgun (WGS) entry which is preliminary data.</text>
</comment>
<accession>A0A1R1SDX8</accession>
<protein>
    <submittedName>
        <fullName evidence="6">LysR family transcriptional regulator</fullName>
    </submittedName>
</protein>
<evidence type="ECO:0000313" key="6">
    <source>
        <dbReference type="EMBL" id="OMI36473.1"/>
    </source>
</evidence>
<keyword evidence="2" id="KW-0805">Transcription regulation</keyword>
<dbReference type="InterPro" id="IPR036388">
    <property type="entry name" value="WH-like_DNA-bd_sf"/>
</dbReference>
<evidence type="ECO:0000256" key="2">
    <source>
        <dbReference type="ARBA" id="ARBA00023015"/>
    </source>
</evidence>
<dbReference type="GeneID" id="96747916"/>
<dbReference type="GO" id="GO:0003677">
    <property type="term" value="F:DNA binding"/>
    <property type="evidence" value="ECO:0007669"/>
    <property type="project" value="UniProtKB-KW"/>
</dbReference>
<dbReference type="Proteomes" id="UP000186168">
    <property type="component" value="Unassembled WGS sequence"/>
</dbReference>
<sequence length="312" mass="34589">MLTPTQLLALREVVATGSLRTAARKLGFTPSAVSQQISSIERAVGVKLFERTPRSVRPTPAGIQLARRATRLLADLEAAEDEMRSFASAQRGRLHLGSFWSAGFKLVPALLAAFLRDRPDVDIRYQEGDPPVTVPAVLDGRLDLAVVFEYGTVPHSSWQSDLDLTLLLEEPLYLLLPTGHRLAHRKRVQISELADERWICFLEDTDAARSLFRICAASGFHPDVLFRTNDYNLPFELVRKGLGIAIVPELAMIESSDVHVIRLADPSHVRRVSAVRRAADPNPLLDQAIAMLRTAADGVDQRWLRAELPVAL</sequence>
<feature type="domain" description="HTH lysR-type" evidence="5">
    <location>
        <begin position="2"/>
        <end position="59"/>
    </location>
</feature>
<keyword evidence="3" id="KW-0238">DNA-binding</keyword>
<dbReference type="PANTHER" id="PTHR30346">
    <property type="entry name" value="TRANSCRIPTIONAL DUAL REGULATOR HCAR-RELATED"/>
    <property type="match status" value="1"/>
</dbReference>
<name>A0A1R1SDX8_9ACTN</name>
<comment type="similarity">
    <text evidence="1">Belongs to the LysR transcriptional regulatory family.</text>
</comment>
<keyword evidence="4" id="KW-0804">Transcription</keyword>
<proteinExistence type="inferred from homology"/>
<evidence type="ECO:0000256" key="4">
    <source>
        <dbReference type="ARBA" id="ARBA00023163"/>
    </source>
</evidence>
<dbReference type="InterPro" id="IPR000847">
    <property type="entry name" value="LysR_HTH_N"/>
</dbReference>
<dbReference type="STRING" id="67365.GCA_001704635_03335"/>
<dbReference type="SUPFAM" id="SSF46785">
    <property type="entry name" value="Winged helix' DNA-binding domain"/>
    <property type="match status" value="1"/>
</dbReference>
<dbReference type="Pfam" id="PF03466">
    <property type="entry name" value="LysR_substrate"/>
    <property type="match status" value="1"/>
</dbReference>
<evidence type="ECO:0000256" key="1">
    <source>
        <dbReference type="ARBA" id="ARBA00009437"/>
    </source>
</evidence>
<dbReference type="GO" id="GO:0003700">
    <property type="term" value="F:DNA-binding transcription factor activity"/>
    <property type="evidence" value="ECO:0007669"/>
    <property type="project" value="InterPro"/>
</dbReference>
<gene>
    <name evidence="6" type="ORF">SPAR_26001</name>
</gene>
<dbReference type="Pfam" id="PF00126">
    <property type="entry name" value="HTH_1"/>
    <property type="match status" value="1"/>
</dbReference>
<dbReference type="PANTHER" id="PTHR30346:SF29">
    <property type="entry name" value="LYSR SUBSTRATE-BINDING"/>
    <property type="match status" value="1"/>
</dbReference>
<dbReference type="Gene3D" id="3.40.190.10">
    <property type="entry name" value="Periplasmic binding protein-like II"/>
    <property type="match status" value="2"/>
</dbReference>
<dbReference type="InterPro" id="IPR005119">
    <property type="entry name" value="LysR_subst-bd"/>
</dbReference>
<dbReference type="PROSITE" id="PS50931">
    <property type="entry name" value="HTH_LYSR"/>
    <property type="match status" value="1"/>
</dbReference>
<dbReference type="EMBL" id="ASQP01000333">
    <property type="protein sequence ID" value="OMI36473.1"/>
    <property type="molecule type" value="Genomic_DNA"/>
</dbReference>
<dbReference type="AlphaFoldDB" id="A0A1R1SDX8"/>
<dbReference type="RefSeq" id="WP_065967831.1">
    <property type="nucleotide sequence ID" value="NZ_ASQP01000333.1"/>
</dbReference>
<dbReference type="GO" id="GO:0032993">
    <property type="term" value="C:protein-DNA complex"/>
    <property type="evidence" value="ECO:0007669"/>
    <property type="project" value="TreeGrafter"/>
</dbReference>
<reference evidence="6 7" key="1">
    <citation type="submission" date="2013-05" db="EMBL/GenBank/DDBJ databases">
        <title>Genome sequence of Streptomyces sparsogenes DSM 40356.</title>
        <authorList>
            <person name="Coyne S."/>
            <person name="Seebeck F.P."/>
        </authorList>
    </citation>
    <scope>NUCLEOTIDE SEQUENCE [LARGE SCALE GENOMIC DNA]</scope>
    <source>
        <strain evidence="6 7">DSM 40356</strain>
    </source>
</reference>
<evidence type="ECO:0000259" key="5">
    <source>
        <dbReference type="PROSITE" id="PS50931"/>
    </source>
</evidence>
<dbReference type="FunFam" id="1.10.10.10:FF:000001">
    <property type="entry name" value="LysR family transcriptional regulator"/>
    <property type="match status" value="1"/>
</dbReference>
<evidence type="ECO:0000313" key="7">
    <source>
        <dbReference type="Proteomes" id="UP000186168"/>
    </source>
</evidence>